<proteinExistence type="predicted"/>
<keyword evidence="3" id="KW-1185">Reference proteome</keyword>
<evidence type="ECO:0000256" key="1">
    <source>
        <dbReference type="SAM" id="MobiDB-lite"/>
    </source>
</evidence>
<organism evidence="2 3">
    <name type="scientific">Brachymonas denitrificans DSM 15123</name>
    <dbReference type="NCBI Taxonomy" id="1121117"/>
    <lineage>
        <taxon>Bacteria</taxon>
        <taxon>Pseudomonadati</taxon>
        <taxon>Pseudomonadota</taxon>
        <taxon>Betaproteobacteria</taxon>
        <taxon>Burkholderiales</taxon>
        <taxon>Comamonadaceae</taxon>
        <taxon>Brachymonas</taxon>
    </lineage>
</organism>
<evidence type="ECO:0000313" key="3">
    <source>
        <dbReference type="Proteomes" id="UP000199531"/>
    </source>
</evidence>
<reference evidence="2 3" key="1">
    <citation type="submission" date="2016-10" db="EMBL/GenBank/DDBJ databases">
        <authorList>
            <person name="de Groot N.N."/>
        </authorList>
    </citation>
    <scope>NUCLEOTIDE SEQUENCE [LARGE SCALE GENOMIC DNA]</scope>
    <source>
        <strain evidence="2 3">DSM 15123</strain>
    </source>
</reference>
<dbReference type="AlphaFoldDB" id="A0A1H8GXK9"/>
<feature type="compositionally biased region" description="Low complexity" evidence="1">
    <location>
        <begin position="91"/>
        <end position="107"/>
    </location>
</feature>
<protein>
    <submittedName>
        <fullName evidence="2">Uncharacterized protein</fullName>
    </submittedName>
</protein>
<dbReference type="EMBL" id="FOCW01000002">
    <property type="protein sequence ID" value="SEN48802.1"/>
    <property type="molecule type" value="Genomic_DNA"/>
</dbReference>
<evidence type="ECO:0000313" key="2">
    <source>
        <dbReference type="EMBL" id="SEN48802.1"/>
    </source>
</evidence>
<dbReference type="STRING" id="1121117.SAMN02745977_01368"/>
<dbReference type="Proteomes" id="UP000199531">
    <property type="component" value="Unassembled WGS sequence"/>
</dbReference>
<dbReference type="RefSeq" id="WP_091815775.1">
    <property type="nucleotide sequence ID" value="NZ_FOCW01000002.1"/>
</dbReference>
<feature type="region of interest" description="Disordered" evidence="1">
    <location>
        <begin position="83"/>
        <end position="111"/>
    </location>
</feature>
<name>A0A1H8GXK9_9BURK</name>
<sequence length="137" mass="14617">MSTTSLLRKLVGTATPPLLPLSGRARGAAIGFRPMAVLRDQEQAFKPEGATSSGALPAAAHPVTVPHAAPTQVQRHFRLFRTPSQNLLTHSTARSTPARPSRPARPSGRLALSGTFSSVCAELERLVAQEERYLRAG</sequence>
<gene>
    <name evidence="2" type="ORF">SAMN02745977_01368</name>
</gene>
<accession>A0A1H8GXK9</accession>